<gene>
    <name evidence="1" type="ORF">S03H2_10316</name>
</gene>
<organism evidence="1">
    <name type="scientific">marine sediment metagenome</name>
    <dbReference type="NCBI Taxonomy" id="412755"/>
    <lineage>
        <taxon>unclassified sequences</taxon>
        <taxon>metagenomes</taxon>
        <taxon>ecological metagenomes</taxon>
    </lineage>
</organism>
<feature type="non-terminal residue" evidence="1">
    <location>
        <position position="49"/>
    </location>
</feature>
<comment type="caution">
    <text evidence="1">The sequence shown here is derived from an EMBL/GenBank/DDBJ whole genome shotgun (WGS) entry which is preliminary data.</text>
</comment>
<evidence type="ECO:0000313" key="1">
    <source>
        <dbReference type="EMBL" id="GAH34526.1"/>
    </source>
</evidence>
<protein>
    <recommendedName>
        <fullName evidence="2">Glycosyltransferase subfamily 4-like N-terminal domain-containing protein</fullName>
    </recommendedName>
</protein>
<accession>X1EMF7</accession>
<name>X1EMF7_9ZZZZ</name>
<sequence length="49" mass="5501">MSDRKKIVYIIFSNNIGSGAGGHYYSLKTISNSLRFDNDISIINIGFFL</sequence>
<proteinExistence type="predicted"/>
<reference evidence="1" key="1">
    <citation type="journal article" date="2014" name="Front. Microbiol.">
        <title>High frequency of phylogenetically diverse reductive dehalogenase-homologous genes in deep subseafloor sedimentary metagenomes.</title>
        <authorList>
            <person name="Kawai M."/>
            <person name="Futagami T."/>
            <person name="Toyoda A."/>
            <person name="Takaki Y."/>
            <person name="Nishi S."/>
            <person name="Hori S."/>
            <person name="Arai W."/>
            <person name="Tsubouchi T."/>
            <person name="Morono Y."/>
            <person name="Uchiyama I."/>
            <person name="Ito T."/>
            <person name="Fujiyama A."/>
            <person name="Inagaki F."/>
            <person name="Takami H."/>
        </authorList>
    </citation>
    <scope>NUCLEOTIDE SEQUENCE</scope>
    <source>
        <strain evidence="1">Expedition CK06-06</strain>
    </source>
</reference>
<dbReference type="EMBL" id="BARU01005314">
    <property type="protein sequence ID" value="GAH34526.1"/>
    <property type="molecule type" value="Genomic_DNA"/>
</dbReference>
<dbReference type="AlphaFoldDB" id="X1EMF7"/>
<evidence type="ECO:0008006" key="2">
    <source>
        <dbReference type="Google" id="ProtNLM"/>
    </source>
</evidence>